<dbReference type="InterPro" id="IPR039422">
    <property type="entry name" value="MarR/SlyA-like"/>
</dbReference>
<dbReference type="SMART" id="SM00347">
    <property type="entry name" value="HTH_MARR"/>
    <property type="match status" value="2"/>
</dbReference>
<dbReference type="GO" id="GO:0003700">
    <property type="term" value="F:DNA-binding transcription factor activity"/>
    <property type="evidence" value="ECO:0007669"/>
    <property type="project" value="InterPro"/>
</dbReference>
<dbReference type="Pfam" id="PF12802">
    <property type="entry name" value="MarR_2"/>
    <property type="match status" value="2"/>
</dbReference>
<dbReference type="Gene3D" id="1.10.10.10">
    <property type="entry name" value="Winged helix-like DNA-binding domain superfamily/Winged helix DNA-binding domain"/>
    <property type="match status" value="2"/>
</dbReference>
<dbReference type="GO" id="GO:0003677">
    <property type="term" value="F:DNA binding"/>
    <property type="evidence" value="ECO:0007669"/>
    <property type="project" value="UniProtKB-KW"/>
</dbReference>
<dbReference type="InterPro" id="IPR036388">
    <property type="entry name" value="WH-like_DNA-bd_sf"/>
</dbReference>
<gene>
    <name evidence="3" type="ORF">BJ988_003575</name>
</gene>
<dbReference type="InterPro" id="IPR036390">
    <property type="entry name" value="WH_DNA-bd_sf"/>
</dbReference>
<evidence type="ECO:0000313" key="3">
    <source>
        <dbReference type="EMBL" id="NYI78927.1"/>
    </source>
</evidence>
<dbReference type="PANTHER" id="PTHR33164:SF95">
    <property type="entry name" value="TRANSCRIPTIONAL REGULATOR"/>
    <property type="match status" value="1"/>
</dbReference>
<evidence type="ECO:0000259" key="2">
    <source>
        <dbReference type="PROSITE" id="PS50995"/>
    </source>
</evidence>
<dbReference type="PROSITE" id="PS50995">
    <property type="entry name" value="HTH_MARR_2"/>
    <property type="match status" value="2"/>
</dbReference>
<feature type="region of interest" description="Disordered" evidence="1">
    <location>
        <begin position="297"/>
        <end position="324"/>
    </location>
</feature>
<dbReference type="RefSeq" id="WP_179659232.1">
    <property type="nucleotide sequence ID" value="NZ_JACBZR010000001.1"/>
</dbReference>
<dbReference type="GO" id="GO:0006950">
    <property type="term" value="P:response to stress"/>
    <property type="evidence" value="ECO:0007669"/>
    <property type="project" value="TreeGrafter"/>
</dbReference>
<dbReference type="Proteomes" id="UP000564496">
    <property type="component" value="Unassembled WGS sequence"/>
</dbReference>
<feature type="domain" description="HTH marR-type" evidence="2">
    <location>
        <begin position="158"/>
        <end position="289"/>
    </location>
</feature>
<dbReference type="EMBL" id="JACBZR010000001">
    <property type="protein sequence ID" value="NYI78927.1"/>
    <property type="molecule type" value="Genomic_DNA"/>
</dbReference>
<dbReference type="SUPFAM" id="SSF46785">
    <property type="entry name" value="Winged helix' DNA-binding domain"/>
    <property type="match status" value="2"/>
</dbReference>
<accession>A0A7Z0DPA5</accession>
<keyword evidence="3" id="KW-0238">DNA-binding</keyword>
<feature type="domain" description="HTH marR-type" evidence="2">
    <location>
        <begin position="3"/>
        <end position="140"/>
    </location>
</feature>
<evidence type="ECO:0000256" key="1">
    <source>
        <dbReference type="SAM" id="MobiDB-lite"/>
    </source>
</evidence>
<dbReference type="PRINTS" id="PR00598">
    <property type="entry name" value="HTHMARR"/>
</dbReference>
<keyword evidence="4" id="KW-1185">Reference proteome</keyword>
<reference evidence="3 4" key="1">
    <citation type="submission" date="2020-07" db="EMBL/GenBank/DDBJ databases">
        <title>Sequencing the genomes of 1000 actinobacteria strains.</title>
        <authorList>
            <person name="Klenk H.-P."/>
        </authorList>
    </citation>
    <scope>NUCLEOTIDE SEQUENCE [LARGE SCALE GENOMIC DNA]</scope>
    <source>
        <strain evidence="3 4">DSM 26487</strain>
    </source>
</reference>
<proteinExistence type="predicted"/>
<sequence length="324" mass="35420">MNEPGLVDRLSSPGHLLRRAQQVHTEAWSRIVAEVTGPQYAVLVTVAGWEGLDQKRAGELASLDKSTAAAIVTRLVSGGWLERVRDPGDRRRRLLELTAKGRRELPSLTIGARRVQDELLSPLPEQERDDFLDVLGRVARLDESDIGEQRIEERALVMARTPGYLIRRAQQLHTAYWNAQVRDVTGPQYAVLAAVLAAGVATQAEIGSWASLDSSSTREIVGRLIDKGWLEPVENAKDRRSRPVRVTAPATTAVRLLREPVRDVQRHVLGPLAPGDQDRFIAWMRLVASVDTPTAALKAATSTAGPSDATPDIAPQASLTNNPS</sequence>
<protein>
    <submittedName>
        <fullName evidence="3">DNA-binding MarR family transcriptional regulator</fullName>
    </submittedName>
</protein>
<dbReference type="InterPro" id="IPR000835">
    <property type="entry name" value="HTH_MarR-typ"/>
</dbReference>
<organism evidence="3 4">
    <name type="scientific">Nocardioides panzhihuensis</name>
    <dbReference type="NCBI Taxonomy" id="860243"/>
    <lineage>
        <taxon>Bacteria</taxon>
        <taxon>Bacillati</taxon>
        <taxon>Actinomycetota</taxon>
        <taxon>Actinomycetes</taxon>
        <taxon>Propionibacteriales</taxon>
        <taxon>Nocardioidaceae</taxon>
        <taxon>Nocardioides</taxon>
    </lineage>
</organism>
<comment type="caution">
    <text evidence="3">The sequence shown here is derived from an EMBL/GenBank/DDBJ whole genome shotgun (WGS) entry which is preliminary data.</text>
</comment>
<dbReference type="AlphaFoldDB" id="A0A7Z0DPA5"/>
<name>A0A7Z0DPA5_9ACTN</name>
<evidence type="ECO:0000313" key="4">
    <source>
        <dbReference type="Proteomes" id="UP000564496"/>
    </source>
</evidence>
<dbReference type="PANTHER" id="PTHR33164">
    <property type="entry name" value="TRANSCRIPTIONAL REGULATOR, MARR FAMILY"/>
    <property type="match status" value="1"/>
</dbReference>